<proteinExistence type="predicted"/>
<reference evidence="2" key="1">
    <citation type="submission" date="2014-09" db="EMBL/GenBank/DDBJ databases">
        <authorList>
            <person name="Mudge J."/>
            <person name="Ramaraj T."/>
            <person name="Lindquist I.E."/>
            <person name="Bharti A.K."/>
            <person name="Sundararajan A."/>
            <person name="Cameron C.T."/>
            <person name="Woodward J.E."/>
            <person name="May G.D."/>
            <person name="Brubaker C."/>
            <person name="Broadhvest J."/>
            <person name="Wilkins T.A."/>
        </authorList>
    </citation>
    <scope>NUCLEOTIDE SEQUENCE</scope>
    <source>
        <strain evidence="2">cv. AKA8401</strain>
    </source>
</reference>
<evidence type="ECO:0000313" key="2">
    <source>
        <dbReference type="Proteomes" id="UP000032142"/>
    </source>
</evidence>
<name>A0A0B0MBZ3_GOSAR</name>
<evidence type="ECO:0000313" key="1">
    <source>
        <dbReference type="EMBL" id="KHF97846.1"/>
    </source>
</evidence>
<dbReference type="EMBL" id="JRRC01019523">
    <property type="protein sequence ID" value="KHF97846.1"/>
    <property type="molecule type" value="Genomic_DNA"/>
</dbReference>
<accession>A0A0B0MBZ3</accession>
<protein>
    <submittedName>
        <fullName evidence="1">Uncharacterized protein</fullName>
    </submittedName>
</protein>
<sequence>MTIRQLWFSPDPNPISLVLDLNIFKLNSFKHNSIQLSPKTYK</sequence>
<dbReference type="AlphaFoldDB" id="A0A0B0MBZ3"/>
<keyword evidence="2" id="KW-1185">Reference proteome</keyword>
<dbReference type="Proteomes" id="UP000032142">
    <property type="component" value="Unassembled WGS sequence"/>
</dbReference>
<organism evidence="1 2">
    <name type="scientific">Gossypium arboreum</name>
    <name type="common">Tree cotton</name>
    <name type="synonym">Gossypium nanking</name>
    <dbReference type="NCBI Taxonomy" id="29729"/>
    <lineage>
        <taxon>Eukaryota</taxon>
        <taxon>Viridiplantae</taxon>
        <taxon>Streptophyta</taxon>
        <taxon>Embryophyta</taxon>
        <taxon>Tracheophyta</taxon>
        <taxon>Spermatophyta</taxon>
        <taxon>Magnoliopsida</taxon>
        <taxon>eudicotyledons</taxon>
        <taxon>Gunneridae</taxon>
        <taxon>Pentapetalae</taxon>
        <taxon>rosids</taxon>
        <taxon>malvids</taxon>
        <taxon>Malvales</taxon>
        <taxon>Malvaceae</taxon>
        <taxon>Malvoideae</taxon>
        <taxon>Gossypium</taxon>
    </lineage>
</organism>
<comment type="caution">
    <text evidence="1">The sequence shown here is derived from an EMBL/GenBank/DDBJ whole genome shotgun (WGS) entry which is preliminary data.</text>
</comment>
<gene>
    <name evidence="1" type="ORF">F383_37005</name>
</gene>